<name>A0A0A2XLU7_9PAST</name>
<dbReference type="Gene3D" id="3.30.470.20">
    <property type="entry name" value="ATP-grasp fold, B domain"/>
    <property type="match status" value="1"/>
</dbReference>
<dbReference type="InterPro" id="IPR040570">
    <property type="entry name" value="LAL_C2"/>
</dbReference>
<keyword evidence="3 4" id="KW-0067">ATP-binding</keyword>
<dbReference type="InterPro" id="IPR013815">
    <property type="entry name" value="ATP_grasp_subdomain_1"/>
</dbReference>
<feature type="domain" description="ATP-grasp" evidence="5">
    <location>
        <begin position="113"/>
        <end position="305"/>
    </location>
</feature>
<dbReference type="SUPFAM" id="SSF56059">
    <property type="entry name" value="Glutathione synthetase ATP-binding domain-like"/>
    <property type="match status" value="1"/>
</dbReference>
<proteinExistence type="predicted"/>
<dbReference type="PROSITE" id="PS50975">
    <property type="entry name" value="ATP_GRASP"/>
    <property type="match status" value="1"/>
</dbReference>
<gene>
    <name evidence="6" type="ORF">JP32_02365</name>
    <name evidence="7" type="ORF">QV03_02595</name>
</gene>
<reference evidence="6 8" key="1">
    <citation type="submission" date="2014-08" db="EMBL/GenBank/DDBJ databases">
        <title>Chaperone-usher fimbriae in a diverse selection of Gallibacterium genomes.</title>
        <authorList>
            <person name="Kudirkiene E."/>
            <person name="Bager R.J."/>
            <person name="Johnson T.J."/>
            <person name="Bojesen A.M."/>
        </authorList>
    </citation>
    <scope>NUCLEOTIDE SEQUENCE [LARGE SCALE GENOMIC DNA]</scope>
    <source>
        <strain evidence="6 8">20558/3kl.</strain>
    </source>
</reference>
<dbReference type="InterPro" id="IPR052032">
    <property type="entry name" value="ATP-dep_AA_Ligase"/>
</dbReference>
<dbReference type="Gene3D" id="3.30.1490.20">
    <property type="entry name" value="ATP-grasp fold, A domain"/>
    <property type="match status" value="1"/>
</dbReference>
<dbReference type="InterPro" id="IPR011761">
    <property type="entry name" value="ATP-grasp"/>
</dbReference>
<dbReference type="RefSeq" id="WP_039081334.1">
    <property type="nucleotide sequence ID" value="NZ_JPXR01000022.1"/>
</dbReference>
<dbReference type="EMBL" id="JPXS01000014">
    <property type="protein sequence ID" value="KGQ33321.1"/>
    <property type="molecule type" value="Genomic_DNA"/>
</dbReference>
<accession>A0A0A2XLU7</accession>
<evidence type="ECO:0000313" key="7">
    <source>
        <dbReference type="EMBL" id="OBW99774.1"/>
    </source>
</evidence>
<evidence type="ECO:0000256" key="3">
    <source>
        <dbReference type="ARBA" id="ARBA00022840"/>
    </source>
</evidence>
<dbReference type="Pfam" id="PF01071">
    <property type="entry name" value="GARS_A"/>
    <property type="match status" value="1"/>
</dbReference>
<keyword evidence="1" id="KW-0436">Ligase</keyword>
<dbReference type="GO" id="GO:0046872">
    <property type="term" value="F:metal ion binding"/>
    <property type="evidence" value="ECO:0007669"/>
    <property type="project" value="InterPro"/>
</dbReference>
<evidence type="ECO:0000256" key="1">
    <source>
        <dbReference type="ARBA" id="ARBA00022598"/>
    </source>
</evidence>
<dbReference type="Proteomes" id="UP000030526">
    <property type="component" value="Unassembled WGS sequence"/>
</dbReference>
<dbReference type="InterPro" id="IPR020561">
    <property type="entry name" value="PRibGlycinamid_synth_ATP-grasp"/>
</dbReference>
<sequence>MKTLNQKKLLILGAGRGQIGLYKAAKSLGVRTIAATMHGEKLPCLPFADDVCWVNIANPDEVLEKASHLEIDGIATSCLDTGVRSLGKVCDALKLTGLSEASAKLCNDKLMMKQALMCHKVNTARFYKVTNQEELQQALNKLQFPVVIKAIDLQGSNGVYICHSTQEALESFLLVQSKTKQDFCLIEEFIDGLEFGAQAFVYQGEVLFVMPHGDTMIKGHTPVPIGHYVPFSKDKQLLSKIELIVKQAIQALGLNNCAVNVDLILKDKQLYIIELTGRVGANCLPEIVSAHFNLNYYQLILLMSLGENPLEYWHTRKVSEKSVSSSMIFESRNTGILDSICYQGEENPDILDLNFFKSKGDEVRVFENSNDCIGQVIVQANTENACREYLAEVLKKIKITLQ</sequence>
<evidence type="ECO:0000256" key="2">
    <source>
        <dbReference type="ARBA" id="ARBA00022741"/>
    </source>
</evidence>
<dbReference type="Pfam" id="PF18603">
    <property type="entry name" value="LAL_C2"/>
    <property type="match status" value="1"/>
</dbReference>
<dbReference type="PANTHER" id="PTHR43585:SF2">
    <property type="entry name" value="ATP-GRASP ENZYME FSQD"/>
    <property type="match status" value="1"/>
</dbReference>
<dbReference type="Gene3D" id="3.40.50.20">
    <property type="match status" value="1"/>
</dbReference>
<dbReference type="AlphaFoldDB" id="A0A0A2XLU7"/>
<evidence type="ECO:0000313" key="9">
    <source>
        <dbReference type="Proteomes" id="UP000092643"/>
    </source>
</evidence>
<dbReference type="Proteomes" id="UP000092643">
    <property type="component" value="Unassembled WGS sequence"/>
</dbReference>
<evidence type="ECO:0000313" key="8">
    <source>
        <dbReference type="Proteomes" id="UP000030526"/>
    </source>
</evidence>
<dbReference type="SMART" id="SM01209">
    <property type="entry name" value="GARS_A"/>
    <property type="match status" value="1"/>
</dbReference>
<evidence type="ECO:0000256" key="4">
    <source>
        <dbReference type="PROSITE-ProRule" id="PRU00409"/>
    </source>
</evidence>
<evidence type="ECO:0000313" key="6">
    <source>
        <dbReference type="EMBL" id="KGQ33321.1"/>
    </source>
</evidence>
<reference evidence="7 9" key="2">
    <citation type="submission" date="2014-11" db="EMBL/GenBank/DDBJ databases">
        <title>Pan-genome of Gallibacterium spp.</title>
        <authorList>
            <person name="Kudirkiene E."/>
            <person name="Bojesen A.M."/>
        </authorList>
    </citation>
    <scope>NUCLEOTIDE SEQUENCE [LARGE SCALE GENOMIC DNA]</scope>
    <source>
        <strain evidence="7 9">F 279</strain>
    </source>
</reference>
<dbReference type="GO" id="GO:0016874">
    <property type="term" value="F:ligase activity"/>
    <property type="evidence" value="ECO:0007669"/>
    <property type="project" value="UniProtKB-KW"/>
</dbReference>
<keyword evidence="2 4" id="KW-0547">Nucleotide-binding</keyword>
<comment type="caution">
    <text evidence="6">The sequence shown here is derived from an EMBL/GenBank/DDBJ whole genome shotgun (WGS) entry which is preliminary data.</text>
</comment>
<dbReference type="EMBL" id="JTJO01000017">
    <property type="protein sequence ID" value="OBW99774.1"/>
    <property type="molecule type" value="Genomic_DNA"/>
</dbReference>
<dbReference type="OrthoDB" id="9800957at2"/>
<dbReference type="GO" id="GO:0005524">
    <property type="term" value="F:ATP binding"/>
    <property type="evidence" value="ECO:0007669"/>
    <property type="project" value="UniProtKB-UniRule"/>
</dbReference>
<organism evidence="6 8">
    <name type="scientific">Gallibacterium anatis</name>
    <dbReference type="NCBI Taxonomy" id="750"/>
    <lineage>
        <taxon>Bacteria</taxon>
        <taxon>Pseudomonadati</taxon>
        <taxon>Pseudomonadota</taxon>
        <taxon>Gammaproteobacteria</taxon>
        <taxon>Pasteurellales</taxon>
        <taxon>Pasteurellaceae</taxon>
        <taxon>Gallibacterium</taxon>
    </lineage>
</organism>
<dbReference type="PANTHER" id="PTHR43585">
    <property type="entry name" value="FUMIPYRROLE BIOSYNTHESIS PROTEIN C"/>
    <property type="match status" value="1"/>
</dbReference>
<protein>
    <submittedName>
        <fullName evidence="6">Phosphoribosylglycinamide synthetase</fullName>
    </submittedName>
</protein>
<dbReference type="PATRIC" id="fig|750.21.peg.2203"/>
<evidence type="ECO:0000259" key="5">
    <source>
        <dbReference type="PROSITE" id="PS50975"/>
    </source>
</evidence>